<feature type="non-terminal residue" evidence="1">
    <location>
        <position position="154"/>
    </location>
</feature>
<sequence length="154" mass="15253">MADLKISSLPASTTPLAGTEVLPIVQSGATKQVSVANLTAGRAISAASVTASTGNFVVGTSGQGVDFSATPGTGTSELLADYEEGTWTPVASSTTGTITSYTVVDATYTKIGRQVTAVASVTITDKGTGAGTLVFAGLPFTNGSQNATGTGREN</sequence>
<reference evidence="1" key="1">
    <citation type="submission" date="2020-04" db="EMBL/GenBank/DDBJ databases">
        <authorList>
            <person name="Chiriac C."/>
            <person name="Salcher M."/>
            <person name="Ghai R."/>
            <person name="Kavagutti S V."/>
        </authorList>
    </citation>
    <scope>NUCLEOTIDE SEQUENCE</scope>
</reference>
<evidence type="ECO:0000313" key="1">
    <source>
        <dbReference type="EMBL" id="CAB4133977.1"/>
    </source>
</evidence>
<dbReference type="EMBL" id="LR796279">
    <property type="protein sequence ID" value="CAB4133977.1"/>
    <property type="molecule type" value="Genomic_DNA"/>
</dbReference>
<protein>
    <submittedName>
        <fullName evidence="1">Uncharacterized protein</fullName>
    </submittedName>
</protein>
<organism evidence="1">
    <name type="scientific">uncultured Caudovirales phage</name>
    <dbReference type="NCBI Taxonomy" id="2100421"/>
    <lineage>
        <taxon>Viruses</taxon>
        <taxon>Duplodnaviria</taxon>
        <taxon>Heunggongvirae</taxon>
        <taxon>Uroviricota</taxon>
        <taxon>Caudoviricetes</taxon>
        <taxon>Peduoviridae</taxon>
        <taxon>Maltschvirus</taxon>
        <taxon>Maltschvirus maltsch</taxon>
    </lineage>
</organism>
<proteinExistence type="predicted"/>
<name>A0A6J5LLL5_9CAUD</name>
<gene>
    <name evidence="1" type="ORF">UFOVP272_1</name>
</gene>
<accession>A0A6J5LLL5</accession>